<evidence type="ECO:0000259" key="2">
    <source>
        <dbReference type="Pfam" id="PF01170"/>
    </source>
</evidence>
<name>A0A1Y1V3B4_9FUNG</name>
<dbReference type="Pfam" id="PF01170">
    <property type="entry name" value="UPF0020"/>
    <property type="match status" value="1"/>
</dbReference>
<evidence type="ECO:0000313" key="4">
    <source>
        <dbReference type="Proteomes" id="UP000193719"/>
    </source>
</evidence>
<protein>
    <submittedName>
        <fullName evidence="3">UPF0020-domain-containing protein</fullName>
    </submittedName>
</protein>
<dbReference type="InterPro" id="IPR000241">
    <property type="entry name" value="RlmKL-like_Mtase"/>
</dbReference>
<dbReference type="InterPro" id="IPR029063">
    <property type="entry name" value="SAM-dependent_MTases_sf"/>
</dbReference>
<proteinExistence type="predicted"/>
<dbReference type="FunFam" id="3.40.50.150:FF:000073">
    <property type="entry name" value="THUMP domain containing 3"/>
    <property type="match status" value="1"/>
</dbReference>
<keyword evidence="1" id="KW-1133">Transmembrane helix</keyword>
<feature type="domain" description="Ribosomal RNA large subunit methyltransferase K/L-like methyltransferase" evidence="2">
    <location>
        <begin position="354"/>
        <end position="507"/>
    </location>
</feature>
<keyword evidence="1" id="KW-0472">Membrane</keyword>
<comment type="caution">
    <text evidence="3">The sequence shown here is derived from an EMBL/GenBank/DDBJ whole genome shotgun (WGS) entry which is preliminary data.</text>
</comment>
<keyword evidence="1" id="KW-0812">Transmembrane</keyword>
<feature type="transmembrane region" description="Helical" evidence="1">
    <location>
        <begin position="516"/>
        <end position="533"/>
    </location>
</feature>
<accession>A0A1Y1V3B4</accession>
<dbReference type="GO" id="GO:0016423">
    <property type="term" value="F:tRNA (guanine) methyltransferase activity"/>
    <property type="evidence" value="ECO:0007669"/>
    <property type="project" value="TreeGrafter"/>
</dbReference>
<organism evidence="3 4">
    <name type="scientific">Piromyces finnis</name>
    <dbReference type="NCBI Taxonomy" id="1754191"/>
    <lineage>
        <taxon>Eukaryota</taxon>
        <taxon>Fungi</taxon>
        <taxon>Fungi incertae sedis</taxon>
        <taxon>Chytridiomycota</taxon>
        <taxon>Chytridiomycota incertae sedis</taxon>
        <taxon>Neocallimastigomycetes</taxon>
        <taxon>Neocallimastigales</taxon>
        <taxon>Neocallimastigaceae</taxon>
        <taxon>Piromyces</taxon>
    </lineage>
</organism>
<dbReference type="SUPFAM" id="SSF53335">
    <property type="entry name" value="S-adenosyl-L-methionine-dependent methyltransferases"/>
    <property type="match status" value="1"/>
</dbReference>
<dbReference type="Gene3D" id="3.40.50.150">
    <property type="entry name" value="Vaccinia Virus protein VP39"/>
    <property type="match status" value="1"/>
</dbReference>
<dbReference type="Proteomes" id="UP000193719">
    <property type="component" value="Unassembled WGS sequence"/>
</dbReference>
<dbReference type="GO" id="GO:0030488">
    <property type="term" value="P:tRNA methylation"/>
    <property type="evidence" value="ECO:0007669"/>
    <property type="project" value="TreeGrafter"/>
</dbReference>
<reference evidence="3 4" key="2">
    <citation type="submission" date="2016-08" db="EMBL/GenBank/DDBJ databases">
        <title>Pervasive Adenine N6-methylation of Active Genes in Fungi.</title>
        <authorList>
            <consortium name="DOE Joint Genome Institute"/>
            <person name="Mondo S.J."/>
            <person name="Dannebaum R.O."/>
            <person name="Kuo R.C."/>
            <person name="Labutti K."/>
            <person name="Haridas S."/>
            <person name="Kuo A."/>
            <person name="Salamov A."/>
            <person name="Ahrendt S.R."/>
            <person name="Lipzen A."/>
            <person name="Sullivan W."/>
            <person name="Andreopoulos W.B."/>
            <person name="Clum A."/>
            <person name="Lindquist E."/>
            <person name="Daum C."/>
            <person name="Ramamoorthy G.K."/>
            <person name="Gryganskyi A."/>
            <person name="Culley D."/>
            <person name="Magnuson J.K."/>
            <person name="James T.Y."/>
            <person name="O'Malley M.A."/>
            <person name="Stajich J.E."/>
            <person name="Spatafora J.W."/>
            <person name="Visel A."/>
            <person name="Grigoriev I.V."/>
        </authorList>
    </citation>
    <scope>NUCLEOTIDE SEQUENCE [LARGE SCALE GENOMIC DNA]</scope>
    <source>
        <strain evidence="4">finn</strain>
    </source>
</reference>
<reference evidence="3 4" key="1">
    <citation type="submission" date="2016-08" db="EMBL/GenBank/DDBJ databases">
        <title>Genomes of anaerobic fungi encode conserved fungal cellulosomes for biomass hydrolysis.</title>
        <authorList>
            <consortium name="DOE Joint Genome Institute"/>
            <person name="Haitjema C.H."/>
            <person name="Gilmore S.P."/>
            <person name="Henske J.K."/>
            <person name="Solomon K.V."/>
            <person name="De Groot R."/>
            <person name="Kuo A."/>
            <person name="Mondo S.J."/>
            <person name="Salamov A.A."/>
            <person name="Labutti K."/>
            <person name="Zhao Z."/>
            <person name="Chiniquy J."/>
            <person name="Barry K."/>
            <person name="Brewer H.M."/>
            <person name="Purvine S.O."/>
            <person name="Wright A.T."/>
            <person name="Boxma B."/>
            <person name="Van Alen T."/>
            <person name="Hackstein J.H."/>
            <person name="Baker S.E."/>
            <person name="Grigoriev I.V."/>
            <person name="O'Malley M.A."/>
        </authorList>
    </citation>
    <scope>NUCLEOTIDE SEQUENCE [LARGE SCALE GENOMIC DNA]</scope>
    <source>
        <strain evidence="4">finn</strain>
    </source>
</reference>
<evidence type="ECO:0000313" key="3">
    <source>
        <dbReference type="EMBL" id="ORX44980.1"/>
    </source>
</evidence>
<dbReference type="CDD" id="cd02440">
    <property type="entry name" value="AdoMet_MTases"/>
    <property type="match status" value="1"/>
</dbReference>
<sequence>MESNKPYLLFNVPQGFEHVALEEILEKIPELQSVEYIIPPLYGLIYFKDCSILTVDMLIKFKSLLSIDNVFVGIAEYNVDLGERNQLPKEEKYKFIEDALYEGNWLHALNVWHFCTEHHIDEINYESFCSAGFSEMYSLPNNNNNTNNNCIHEPKKIKVNKENKQKENDNNSLSTFEARNNYISKILECRQQNLFDLQQCNYINSEIEGYKDLTQREIAFRGTFLKYDYKSKEIRTQQLASYLGDATFKKFMEVGGQELFKGKLKVNLKQWDLEVWSAFIKSKNWEIGEKDKHCGIAGVHELKEGEKMKEENKKDTINGSVNTSTYDKYKILYGITLPLNNYVKNDKSINHRNRCKFGRTSLRPTVAYCISRFSNIQPGMVVVDPCCGVGTIPIEASCLCPNAMYYGGDIDQDEINDCALENIKYMTKLTGKRPPIDIFIWNCKKIPFGDDSVDRIVTDLPWGFRELSYVENRRLYPPLFREYSRIIKPSGLIILMTSQRKLVRQIMGYGWCKLDLLYFTEVVVGYTVGLYVFKKRE</sequence>
<dbReference type="OrthoDB" id="47730at2759"/>
<dbReference type="GO" id="GO:0043527">
    <property type="term" value="C:tRNA methyltransferase complex"/>
    <property type="evidence" value="ECO:0007669"/>
    <property type="project" value="UniProtKB-ARBA"/>
</dbReference>
<keyword evidence="4" id="KW-1185">Reference proteome</keyword>
<dbReference type="STRING" id="1754191.A0A1Y1V3B4"/>
<gene>
    <name evidence="3" type="ORF">BCR36DRAFT_414714</name>
</gene>
<dbReference type="PANTHER" id="PTHR14911">
    <property type="entry name" value="THUMP DOMAIN-CONTAINING"/>
    <property type="match status" value="1"/>
</dbReference>
<dbReference type="EMBL" id="MCFH01000042">
    <property type="protein sequence ID" value="ORX44980.1"/>
    <property type="molecule type" value="Genomic_DNA"/>
</dbReference>
<dbReference type="AlphaFoldDB" id="A0A1Y1V3B4"/>
<dbReference type="PANTHER" id="PTHR14911:SF1">
    <property type="entry name" value="THUMP DOMAIN-CONTAINING PROTEIN 2"/>
    <property type="match status" value="1"/>
</dbReference>
<evidence type="ECO:0000256" key="1">
    <source>
        <dbReference type="SAM" id="Phobius"/>
    </source>
</evidence>